<dbReference type="Proteomes" id="UP000887458">
    <property type="component" value="Unassembled WGS sequence"/>
</dbReference>
<name>A0ABQ8J7W5_DERPT</name>
<accession>A0ABQ8J7W5</accession>
<dbReference type="Pfam" id="PF04389">
    <property type="entry name" value="Peptidase_M28"/>
    <property type="match status" value="1"/>
</dbReference>
<dbReference type="Pfam" id="PF20653">
    <property type="entry name" value="COG6_C"/>
    <property type="match status" value="1"/>
</dbReference>
<evidence type="ECO:0000256" key="12">
    <source>
        <dbReference type="SAM" id="Phobius"/>
    </source>
</evidence>
<reference evidence="16 17" key="1">
    <citation type="journal article" date="2018" name="J. Allergy Clin. Immunol.">
        <title>High-quality assembly of Dermatophagoides pteronyssinus genome and transcriptome reveals a wide range of novel allergens.</title>
        <authorList>
            <person name="Liu X.Y."/>
            <person name="Yang K.Y."/>
            <person name="Wang M.Q."/>
            <person name="Kwok J.S."/>
            <person name="Zeng X."/>
            <person name="Yang Z."/>
            <person name="Xiao X.J."/>
            <person name="Lau C.P."/>
            <person name="Li Y."/>
            <person name="Huang Z.M."/>
            <person name="Ba J.G."/>
            <person name="Yim A.K."/>
            <person name="Ouyang C.Y."/>
            <person name="Ngai S.M."/>
            <person name="Chan T.F."/>
            <person name="Leung E.L."/>
            <person name="Liu L."/>
            <person name="Liu Z.G."/>
            <person name="Tsui S.K."/>
        </authorList>
    </citation>
    <scope>NUCLEOTIDE SEQUENCE [LARGE SCALE GENOMIC DNA]</scope>
    <source>
        <strain evidence="16">Derp</strain>
    </source>
</reference>
<comment type="caution">
    <text evidence="16">The sequence shown here is derived from an EMBL/GenBank/DDBJ whole genome shotgun (WGS) entry which is preliminary data.</text>
</comment>
<sequence length="1315" mass="152093">MGKNSGYAKRNSDNSSGIIVLPNDFLADNTIGSSDCTDSGNEVFNHGLNAFLRNCRQTINDVEKILNCEIDTDTLNALKNVSELVNDNTLTTRRNLRAKIETQSLAINEQFAEQFNDVHRKFQQLNDYITFVDSSCQMMMEKIDELRCQTSDFVQQANQIQTELQQLDDNEKTLNQFLANFFLTTDELAIITGNDGCKIDENFFTLLSKIRSNYEKAKTLLASNQLITGFEIMDSMSKYEEMANEKLYRWTVNILRTVNVDFLELHSHLFDALAYLQHKEVLFKHCMDEYTIVRRSAVTHSFIEALTRGRSSNNTHYQAMELYSNDIVRYIRDMLSYLHQTFVFERDMLRTLLKSCNQDELSRKNVIKNVISSLTEGVIRILKIRIENCLVANDRRQEIMTQSTGQQIRRTKNFFLIKNIINFYLHTFQEMFNEDCSFIHFIKEILLSSDKVCYNSLKFYCSQLSLRNDGIISLTKSINFRDQLQHYIQLIDELLDGIPCSMSFSQEEQQLETERILSAIFEPCIQSIIIIASKLPSIDMTIFNLNCYHCLQRTIEKYNFTISFSKNLQTKIDSTSDVIVNEQYRYIINSLSINSLCNAINQNDFIKSNIPLSSLSGCDPIAVVTFLNLFDKFLQNPRQFIMKQLNDIYYPTIHEKIWQYSLNAIANTYENIHSHLIDPKNKYDDIIDRIKHRPEDVRKQLVMKMITEAENVSDYVPFYYLFTLLPILLVITTPAAGSIVMATGTAIAGSSNLSQNQFIIYRVHQIDMPYGQFGSRSSTFNLEALTPNQLSDFFIRKCALFKWKDLFHKSFHDIFIKKILQESLVSGVLIIYDDIINKSVTMDELNKWQNIEKRLLTNETSLPIYFIQENEDINRLYDELMESSENNNINQGALGSKTTKSAAEMIRQKIFFDSYQFVVNGPQVTTINNPIVTSFQTKLIGAGIEDQMPTYVIVSHYDSYSMIPALSNGADSNASGVIIFLELMRLFSKLYSNIKTRPKANLVFLLSGGGKLNYFGTKKWLDDNFDSSRSSDGDSLLDNIQFAVCLESLADSMNENGLFMYVSKPPKPGTPASLFWNNLQEISSDYSKINTTLIHKKINLAEDYLFWEHERFSLKRISAFTLTSLSSSKIIQRRTMIDVRQRDEQQRLNHMENYINIIGEALAHQLYGPIKENLLSGEYSVSQSFIKSISKQLQNVPRTQNLLFTTQKDSQNYQLPTLLKTMQMMMKKYSDGNVRTLHYKVDAKNPEFVFYEPVETRLFIYKTKPAIFDLFITMIVLIYLFAFFLVIKYYDHLISLTRIFTTTSTMAKEKAIHRD</sequence>
<dbReference type="PANTHER" id="PTHR21506:SF0">
    <property type="entry name" value="CONSERVED OLIGOMERIC GOLGI COMPLEX SUBUNIT 6"/>
    <property type="match status" value="1"/>
</dbReference>
<evidence type="ECO:0000256" key="2">
    <source>
        <dbReference type="ARBA" id="ARBA00004395"/>
    </source>
</evidence>
<reference evidence="16 17" key="2">
    <citation type="journal article" date="2022" name="Mol. Biol. Evol.">
        <title>Comparative Genomics Reveals Insights into the Divergent Evolution of Astigmatic Mites and Household Pest Adaptations.</title>
        <authorList>
            <person name="Xiong Q."/>
            <person name="Wan A.T."/>
            <person name="Liu X."/>
            <person name="Fung C.S."/>
            <person name="Xiao X."/>
            <person name="Malainual N."/>
            <person name="Hou J."/>
            <person name="Wang L."/>
            <person name="Wang M."/>
            <person name="Yang K.Y."/>
            <person name="Cui Y."/>
            <person name="Leung E.L."/>
            <person name="Nong W."/>
            <person name="Shin S.K."/>
            <person name="Au S.W."/>
            <person name="Jeong K.Y."/>
            <person name="Chew F.T."/>
            <person name="Hui J.H."/>
            <person name="Leung T.F."/>
            <person name="Tungtrongchitr A."/>
            <person name="Zhong N."/>
            <person name="Liu Z."/>
            <person name="Tsui S.K."/>
        </authorList>
    </citation>
    <scope>NUCLEOTIDE SEQUENCE [LARGE SCALE GENOMIC DNA]</scope>
    <source>
        <strain evidence="16">Derp</strain>
    </source>
</reference>
<dbReference type="InterPro" id="IPR048369">
    <property type="entry name" value="COG6_C"/>
</dbReference>
<evidence type="ECO:0000259" key="13">
    <source>
        <dbReference type="Pfam" id="PF04389"/>
    </source>
</evidence>
<dbReference type="Gene3D" id="3.40.630.10">
    <property type="entry name" value="Zn peptidases"/>
    <property type="match status" value="1"/>
</dbReference>
<dbReference type="InterPro" id="IPR048368">
    <property type="entry name" value="COG6_N"/>
</dbReference>
<dbReference type="InterPro" id="IPR010490">
    <property type="entry name" value="COG6"/>
</dbReference>
<keyword evidence="9 11" id="KW-0472">Membrane</keyword>
<dbReference type="CDD" id="cd03882">
    <property type="entry name" value="M28_nicalin_like"/>
    <property type="match status" value="1"/>
</dbReference>
<evidence type="ECO:0000256" key="1">
    <source>
        <dbReference type="ARBA" id="ARBA00003627"/>
    </source>
</evidence>
<evidence type="ECO:0000256" key="9">
    <source>
        <dbReference type="ARBA" id="ARBA00023136"/>
    </source>
</evidence>
<evidence type="ECO:0000256" key="10">
    <source>
        <dbReference type="ARBA" id="ARBA00031348"/>
    </source>
</evidence>
<evidence type="ECO:0000256" key="8">
    <source>
        <dbReference type="ARBA" id="ARBA00023034"/>
    </source>
</evidence>
<keyword evidence="6 11" id="KW-0813">Transport</keyword>
<feature type="transmembrane region" description="Helical" evidence="12">
    <location>
        <begin position="1266"/>
        <end position="1287"/>
    </location>
</feature>
<keyword evidence="8 11" id="KW-0333">Golgi apparatus</keyword>
<comment type="subcellular location">
    <subcellularLocation>
        <location evidence="2 11">Golgi apparatus membrane</location>
        <topology evidence="2 11">Peripheral membrane protein</topology>
    </subcellularLocation>
</comment>
<feature type="domain" description="Peptidase M28" evidence="13">
    <location>
        <begin position="950"/>
        <end position="1109"/>
    </location>
</feature>
<dbReference type="PANTHER" id="PTHR21506">
    <property type="entry name" value="COMPONENT OF OLIGOMERIC GOLGI COMPLEX 6"/>
    <property type="match status" value="1"/>
</dbReference>
<evidence type="ECO:0000256" key="6">
    <source>
        <dbReference type="ARBA" id="ARBA00022448"/>
    </source>
</evidence>
<evidence type="ECO:0000256" key="11">
    <source>
        <dbReference type="RuleBase" id="RU365075"/>
    </source>
</evidence>
<feature type="domain" description="Conserved Oligomeric Golgi complex subunit 6 C-terminal" evidence="15">
    <location>
        <begin position="229"/>
        <end position="699"/>
    </location>
</feature>
<feature type="domain" description="Conserved oligomeric complex COG6 N-terminal" evidence="14">
    <location>
        <begin position="82"/>
        <end position="193"/>
    </location>
</feature>
<evidence type="ECO:0000313" key="16">
    <source>
        <dbReference type="EMBL" id="KAH9418666.1"/>
    </source>
</evidence>
<dbReference type="InterPro" id="IPR007484">
    <property type="entry name" value="Peptidase_M28"/>
</dbReference>
<evidence type="ECO:0000313" key="17">
    <source>
        <dbReference type="Proteomes" id="UP000887458"/>
    </source>
</evidence>
<comment type="function">
    <text evidence="1 11">Required for normal Golgi function.</text>
</comment>
<organism evidence="16 17">
    <name type="scientific">Dermatophagoides pteronyssinus</name>
    <name type="common">European house dust mite</name>
    <dbReference type="NCBI Taxonomy" id="6956"/>
    <lineage>
        <taxon>Eukaryota</taxon>
        <taxon>Metazoa</taxon>
        <taxon>Ecdysozoa</taxon>
        <taxon>Arthropoda</taxon>
        <taxon>Chelicerata</taxon>
        <taxon>Arachnida</taxon>
        <taxon>Acari</taxon>
        <taxon>Acariformes</taxon>
        <taxon>Sarcoptiformes</taxon>
        <taxon>Astigmata</taxon>
        <taxon>Psoroptidia</taxon>
        <taxon>Analgoidea</taxon>
        <taxon>Pyroglyphidae</taxon>
        <taxon>Dermatophagoidinae</taxon>
        <taxon>Dermatophagoides</taxon>
    </lineage>
</organism>
<protein>
    <recommendedName>
        <fullName evidence="5 11">Conserved oligomeric Golgi complex subunit 6</fullName>
        <shortName evidence="11">COG complex subunit 6</shortName>
    </recommendedName>
    <alternativeName>
        <fullName evidence="10 11">Component of oligomeric Golgi complex 6</fullName>
    </alternativeName>
</protein>
<evidence type="ECO:0000256" key="5">
    <source>
        <dbReference type="ARBA" id="ARBA00020973"/>
    </source>
</evidence>
<comment type="similarity">
    <text evidence="3 11">Belongs to the COG6 family.</text>
</comment>
<evidence type="ECO:0000259" key="14">
    <source>
        <dbReference type="Pfam" id="PF06419"/>
    </source>
</evidence>
<dbReference type="Pfam" id="PF06419">
    <property type="entry name" value="COG6_N"/>
    <property type="match status" value="1"/>
</dbReference>
<feature type="non-terminal residue" evidence="16">
    <location>
        <position position="1315"/>
    </location>
</feature>
<dbReference type="SUPFAM" id="SSF53187">
    <property type="entry name" value="Zn-dependent exopeptidases"/>
    <property type="match status" value="1"/>
</dbReference>
<keyword evidence="17" id="KW-1185">Reference proteome</keyword>
<evidence type="ECO:0000259" key="15">
    <source>
        <dbReference type="Pfam" id="PF20653"/>
    </source>
</evidence>
<evidence type="ECO:0000256" key="4">
    <source>
        <dbReference type="ARBA" id="ARBA00011166"/>
    </source>
</evidence>
<gene>
    <name evidence="16" type="primary">COG6</name>
    <name evidence="16" type="ORF">DERP_003992</name>
</gene>
<keyword evidence="12" id="KW-1133">Transmembrane helix</keyword>
<evidence type="ECO:0000256" key="3">
    <source>
        <dbReference type="ARBA" id="ARBA00011023"/>
    </source>
</evidence>
<dbReference type="SMART" id="SM01087">
    <property type="entry name" value="COG6"/>
    <property type="match status" value="1"/>
</dbReference>
<comment type="subunit">
    <text evidence="4">Component of the conserved oligomeric Golgi complex which is composed of eight different subunits and is required for normal Golgi morphology and localization.</text>
</comment>
<dbReference type="EMBL" id="NJHN03000062">
    <property type="protein sequence ID" value="KAH9418666.1"/>
    <property type="molecule type" value="Genomic_DNA"/>
</dbReference>
<keyword evidence="12" id="KW-0812">Transmembrane</keyword>
<evidence type="ECO:0000256" key="7">
    <source>
        <dbReference type="ARBA" id="ARBA00022927"/>
    </source>
</evidence>
<proteinExistence type="inferred from homology"/>
<keyword evidence="7 11" id="KW-0653">Protein transport</keyword>